<keyword evidence="1" id="KW-0472">Membrane</keyword>
<proteinExistence type="predicted"/>
<protein>
    <recommendedName>
        <fullName evidence="4">Transmembrane protein</fullName>
    </recommendedName>
</protein>
<comment type="caution">
    <text evidence="2">The sequence shown here is derived from an EMBL/GenBank/DDBJ whole genome shotgun (WGS) entry which is preliminary data.</text>
</comment>
<keyword evidence="3" id="KW-1185">Reference proteome</keyword>
<keyword evidence="1" id="KW-0812">Transmembrane</keyword>
<feature type="transmembrane region" description="Helical" evidence="1">
    <location>
        <begin position="274"/>
        <end position="293"/>
    </location>
</feature>
<evidence type="ECO:0000313" key="3">
    <source>
        <dbReference type="Proteomes" id="UP000688137"/>
    </source>
</evidence>
<evidence type="ECO:0008006" key="4">
    <source>
        <dbReference type="Google" id="ProtNLM"/>
    </source>
</evidence>
<dbReference type="EMBL" id="CAJJDM010000053">
    <property type="protein sequence ID" value="CAD8074745.1"/>
    <property type="molecule type" value="Genomic_DNA"/>
</dbReference>
<dbReference type="OMA" id="HYLNAIC"/>
<name>A0A8S1MAM8_PARPR</name>
<sequence length="409" mass="49013">MKKQCEEELELNLYIWNEQIFQQYQDSQDCLRSLIYYLDDIYSDFSQINIKNETIDQIIVELLRVFDTIAEETQNSIIVNEKPLVIDGIEIIWKIKRRTKSLFNKQFNIQQTKEDFLLDFIQYESAYFQTNPLRFNSNLESILQKYFNDQTLQIFPDNYYQIKLKNFYRRRFQEYENFSSIYSTNFGSYQGCQNTTQFLSEYEIFCLTRTITGKFYQCNLNRVQNNNTFELHCDCDKFGEIFLATSTNFSILNISESQKQIYNFELGSQSEDMLALQLSTCSLSLIFLGIFIFQQYKDKKVQQRRSDTDQSNLSQPNILQKNPFIYHSNSKLFKEKLKVLFNCYISKSIKLFRYFIIKTIIQNQVIEFQKYSPNLIYNQLQHYLNAICQIIKFFSFVYSLSQTPLSFCQ</sequence>
<evidence type="ECO:0000313" key="2">
    <source>
        <dbReference type="EMBL" id="CAD8074745.1"/>
    </source>
</evidence>
<dbReference type="Proteomes" id="UP000688137">
    <property type="component" value="Unassembled WGS sequence"/>
</dbReference>
<dbReference type="AlphaFoldDB" id="A0A8S1MAM8"/>
<keyword evidence="1" id="KW-1133">Transmembrane helix</keyword>
<organism evidence="2 3">
    <name type="scientific">Paramecium primaurelia</name>
    <dbReference type="NCBI Taxonomy" id="5886"/>
    <lineage>
        <taxon>Eukaryota</taxon>
        <taxon>Sar</taxon>
        <taxon>Alveolata</taxon>
        <taxon>Ciliophora</taxon>
        <taxon>Intramacronucleata</taxon>
        <taxon>Oligohymenophorea</taxon>
        <taxon>Peniculida</taxon>
        <taxon>Parameciidae</taxon>
        <taxon>Paramecium</taxon>
    </lineage>
</organism>
<reference evidence="2" key="1">
    <citation type="submission" date="2021-01" db="EMBL/GenBank/DDBJ databases">
        <authorList>
            <consortium name="Genoscope - CEA"/>
            <person name="William W."/>
        </authorList>
    </citation>
    <scope>NUCLEOTIDE SEQUENCE</scope>
</reference>
<gene>
    <name evidence="2" type="ORF">PPRIM_AZ9-3.1.T0530129</name>
</gene>
<evidence type="ECO:0000256" key="1">
    <source>
        <dbReference type="SAM" id="Phobius"/>
    </source>
</evidence>
<accession>A0A8S1MAM8</accession>